<dbReference type="SUPFAM" id="SSF50939">
    <property type="entry name" value="Sialidases"/>
    <property type="match status" value="1"/>
</dbReference>
<feature type="compositionally biased region" description="Pro residues" evidence="1">
    <location>
        <begin position="466"/>
        <end position="479"/>
    </location>
</feature>
<dbReference type="RefSeq" id="WP_270027412.1">
    <property type="nucleotide sequence ID" value="NZ_JAPDDP010000045.1"/>
</dbReference>
<sequence>MLAASLLALAVAAPASAAGTWSAAAALNTAPNKDASTPTVATDATGTSTAVWVRSLDDSVGSAIVEVATRPAGGAWSAPQTLSTGTDQTASLPRVSAAADGTVAIIWLQSGIKDDPSAWATVRRPGQAWDEPTRLSAPEADEPQIAIRPDGRVIALWSIDWAEGTAVESASTRAGGGWNRTEALTEPGTWGSFPSLAVGADGTAVAAWVDYDDATGQPTANTAILPAGETTWDPEQTVSDPAEYGTFPAVTVADGTPTVVWQERTDNPRYARNQLFTSDLVAGEWTEAVALTAYDEQANHQDAVLTTDAAGNQTVAWLWTAYSGNPTAGEAATVDTMQVATRAAGTKTWSAPLSVATEPPNATLRHVALATRADGSSVLGWAGYVDAAKRNKLIRVAVREGFAGAWSEPATLSGPGGTSSSQMSWDIGLAAGPKELTAVWHANATSGLIGVQASTWVPAPPVVVEPEPTATPEPTPATPLPTVVPTATPGPPTPGTTVTPAPAKRTPIRLTARWAKGRLALSLTGLTKTSKLQVKVPGRTAALKATGTKITVAARYAKTGRKLTVRVTDASGRYVATRTVRVPRR</sequence>
<dbReference type="EMBL" id="JAPDDP010000045">
    <property type="protein sequence ID" value="MDA0183028.1"/>
    <property type="molecule type" value="Genomic_DNA"/>
</dbReference>
<keyword evidence="2" id="KW-0732">Signal</keyword>
<keyword evidence="4" id="KW-1185">Reference proteome</keyword>
<reference evidence="3" key="1">
    <citation type="submission" date="2022-10" db="EMBL/GenBank/DDBJ databases">
        <title>The WGS of Solirubrobacter phytolaccae KCTC 29190.</title>
        <authorList>
            <person name="Jiang Z."/>
        </authorList>
    </citation>
    <scope>NUCLEOTIDE SEQUENCE</scope>
    <source>
        <strain evidence="3">KCTC 29190</strain>
    </source>
</reference>
<accession>A0A9X3NAS8</accession>
<evidence type="ECO:0000256" key="1">
    <source>
        <dbReference type="SAM" id="MobiDB-lite"/>
    </source>
</evidence>
<proteinExistence type="predicted"/>
<evidence type="ECO:0000256" key="2">
    <source>
        <dbReference type="SAM" id="SignalP"/>
    </source>
</evidence>
<evidence type="ECO:0000313" key="4">
    <source>
        <dbReference type="Proteomes" id="UP001147653"/>
    </source>
</evidence>
<organism evidence="3 4">
    <name type="scientific">Solirubrobacter phytolaccae</name>
    <dbReference type="NCBI Taxonomy" id="1404360"/>
    <lineage>
        <taxon>Bacteria</taxon>
        <taxon>Bacillati</taxon>
        <taxon>Actinomycetota</taxon>
        <taxon>Thermoleophilia</taxon>
        <taxon>Solirubrobacterales</taxon>
        <taxon>Solirubrobacteraceae</taxon>
        <taxon>Solirubrobacter</taxon>
    </lineage>
</organism>
<evidence type="ECO:0008006" key="5">
    <source>
        <dbReference type="Google" id="ProtNLM"/>
    </source>
</evidence>
<gene>
    <name evidence="3" type="ORF">OJ997_22155</name>
</gene>
<dbReference type="Proteomes" id="UP001147653">
    <property type="component" value="Unassembled WGS sequence"/>
</dbReference>
<comment type="caution">
    <text evidence="3">The sequence shown here is derived from an EMBL/GenBank/DDBJ whole genome shotgun (WGS) entry which is preliminary data.</text>
</comment>
<dbReference type="AlphaFoldDB" id="A0A9X3NAS8"/>
<feature type="chain" id="PRO_5040862893" description="Exo-alpha-sialidase" evidence="2">
    <location>
        <begin position="18"/>
        <end position="585"/>
    </location>
</feature>
<evidence type="ECO:0000313" key="3">
    <source>
        <dbReference type="EMBL" id="MDA0183028.1"/>
    </source>
</evidence>
<protein>
    <recommendedName>
        <fullName evidence="5">Exo-alpha-sialidase</fullName>
    </recommendedName>
</protein>
<dbReference type="InterPro" id="IPR036278">
    <property type="entry name" value="Sialidase_sf"/>
</dbReference>
<name>A0A9X3NAS8_9ACTN</name>
<feature type="signal peptide" evidence="2">
    <location>
        <begin position="1"/>
        <end position="17"/>
    </location>
</feature>
<feature type="region of interest" description="Disordered" evidence="1">
    <location>
        <begin position="466"/>
        <end position="502"/>
    </location>
</feature>